<proteinExistence type="predicted"/>
<dbReference type="InterPro" id="IPR047211">
    <property type="entry name" value="POXB-like"/>
</dbReference>
<dbReference type="InterPro" id="IPR029061">
    <property type="entry name" value="THDP-binding"/>
</dbReference>
<feature type="domain" description="Thiamine pyrophosphate enzyme N-terminal TPP-binding" evidence="1">
    <location>
        <begin position="12"/>
        <end position="120"/>
    </location>
</feature>
<gene>
    <name evidence="2" type="ORF">C5L32_001122</name>
</gene>
<dbReference type="PANTHER" id="PTHR42981:SF2">
    <property type="entry name" value="PYRUVATE DEHYDROGENASE [UBIQUINONE]"/>
    <property type="match status" value="1"/>
</dbReference>
<dbReference type="Pfam" id="PF02776">
    <property type="entry name" value="TPP_enzyme_N"/>
    <property type="match status" value="1"/>
</dbReference>
<dbReference type="Proteomes" id="UP000295181">
    <property type="component" value="Unassembled WGS sequence"/>
</dbReference>
<dbReference type="EMBL" id="PUFP01000014">
    <property type="protein sequence ID" value="TDG80590.1"/>
    <property type="molecule type" value="Genomic_DNA"/>
</dbReference>
<evidence type="ECO:0000259" key="1">
    <source>
        <dbReference type="Pfam" id="PF02776"/>
    </source>
</evidence>
<dbReference type="PANTHER" id="PTHR42981">
    <property type="entry name" value="PYRUVATE DEHYDROGENASE [UBIQUINONE]"/>
    <property type="match status" value="1"/>
</dbReference>
<dbReference type="SUPFAM" id="SSF52467">
    <property type="entry name" value="DHS-like NAD/FAD-binding domain"/>
    <property type="match status" value="1"/>
</dbReference>
<reference evidence="2 3" key="1">
    <citation type="journal article" date="2019" name="Appl. Microbiol. Biotechnol.">
        <title>Uncovering carbohydrate metabolism through a genotype-phenotype association study of 56 lactic acid bacteria genomes.</title>
        <authorList>
            <person name="Buron-Moles G."/>
            <person name="Chailyan A."/>
            <person name="Dolejs I."/>
            <person name="Forster J."/>
            <person name="Miks M.H."/>
        </authorList>
    </citation>
    <scope>NUCLEOTIDE SEQUENCE [LARGE SCALE GENOMIC DNA]</scope>
    <source>
        <strain evidence="2 3">ATCC 4005</strain>
    </source>
</reference>
<organism evidence="2 3">
    <name type="scientific">Lentilactobacillus buchneri DSM 20057</name>
    <dbReference type="NCBI Taxonomy" id="1423728"/>
    <lineage>
        <taxon>Bacteria</taxon>
        <taxon>Bacillati</taxon>
        <taxon>Bacillota</taxon>
        <taxon>Bacilli</taxon>
        <taxon>Lactobacillales</taxon>
        <taxon>Lactobacillaceae</taxon>
        <taxon>Lentilactobacillus</taxon>
    </lineage>
</organism>
<name>A0A4R5NTB5_LENBU</name>
<protein>
    <recommendedName>
        <fullName evidence="1">Thiamine pyrophosphate enzyme N-terminal TPP-binding domain-containing protein</fullName>
    </recommendedName>
</protein>
<accession>A0A4R5NTB5</accession>
<dbReference type="GO" id="GO:0030976">
    <property type="term" value="F:thiamine pyrophosphate binding"/>
    <property type="evidence" value="ECO:0007669"/>
    <property type="project" value="InterPro"/>
</dbReference>
<dbReference type="Gene3D" id="3.40.50.1220">
    <property type="entry name" value="TPP-binding domain"/>
    <property type="match status" value="1"/>
</dbReference>
<sequence>MAETINSGIAALHTLESWGVDHIYGIPGGTINNLMYALDAEKDKITYVHVRHEEVGALAAVADSKLTGHIGVAFGSAGPGATHLYQGAYDAMADKVPVLLIVGQNPQALMNQDFFQEFDENPWFKDAGVYARTVMTAQSLPHILDEAIRRAFAQHGPAIVTIPNDLANKEIPADGYYSSAANFAKPELGAGSDEQVQQALDLIDQAKKPVLYVGQGTYGAADEVMEFARSSKFQ</sequence>
<dbReference type="SUPFAM" id="SSF52518">
    <property type="entry name" value="Thiamin diphosphate-binding fold (THDP-binding)"/>
    <property type="match status" value="1"/>
</dbReference>
<comment type="caution">
    <text evidence="2">The sequence shown here is derived from an EMBL/GenBank/DDBJ whole genome shotgun (WGS) entry which is preliminary data.</text>
</comment>
<evidence type="ECO:0000313" key="2">
    <source>
        <dbReference type="EMBL" id="TDG80590.1"/>
    </source>
</evidence>
<dbReference type="AlphaFoldDB" id="A0A4R5NTB5"/>
<dbReference type="InterPro" id="IPR012001">
    <property type="entry name" value="Thiamin_PyroP_enz_TPP-bd_dom"/>
</dbReference>
<dbReference type="InterPro" id="IPR029035">
    <property type="entry name" value="DHS-like_NAD/FAD-binding_dom"/>
</dbReference>
<dbReference type="Gene3D" id="3.40.50.970">
    <property type="match status" value="1"/>
</dbReference>
<evidence type="ECO:0000313" key="3">
    <source>
        <dbReference type="Proteomes" id="UP000295181"/>
    </source>
</evidence>